<dbReference type="InterPro" id="IPR036852">
    <property type="entry name" value="Peptidase_S8/S53_dom_sf"/>
</dbReference>
<dbReference type="PROSITE" id="PS00138">
    <property type="entry name" value="SUBTILASE_SER"/>
    <property type="match status" value="1"/>
</dbReference>
<dbReference type="EMBL" id="JAEKOZ010000045">
    <property type="protein sequence ID" value="MBJ3812906.1"/>
    <property type="molecule type" value="Genomic_DNA"/>
</dbReference>
<evidence type="ECO:0000313" key="10">
    <source>
        <dbReference type="EMBL" id="MBJ3812906.1"/>
    </source>
</evidence>
<feature type="active site" description="Charge relay system" evidence="5">
    <location>
        <position position="247"/>
    </location>
</feature>
<evidence type="ECO:0000256" key="1">
    <source>
        <dbReference type="ARBA" id="ARBA00011073"/>
    </source>
</evidence>
<comment type="similarity">
    <text evidence="1 5 6">Belongs to the peptidase S8 family.</text>
</comment>
<name>A0ABS0XI63_9ACTN</name>
<dbReference type="InterPro" id="IPR022398">
    <property type="entry name" value="Peptidase_S8_His-AS"/>
</dbReference>
<proteinExistence type="inferred from homology"/>
<keyword evidence="3 5" id="KW-0378">Hydrolase</keyword>
<feature type="active site" description="Charge relay system" evidence="5">
    <location>
        <position position="456"/>
    </location>
</feature>
<accession>A0ABS0XI63</accession>
<feature type="active site" description="Charge relay system" evidence="5">
    <location>
        <position position="204"/>
    </location>
</feature>
<sequence>MNSTKTSQHGKSVRSTPYARRAVALPLGVAVVSALAFLPGTASAQSDSPAAPAPAAAGIGVLASAADGSSMSYVVNVRTGHGGWAAKYVKKAIAKADGKVVISYDKIGVIVVHSANPDFAKTIRKVKGVQSAGATRTAPLQAQSSDDIDASRPLSAKEAEAAAGEAGAGQDELEPLQWDLPAMKADQAHKVSLGSSKVTVGVLDSGVDDTHPDIAPNFDKRASASCLGGVPTQKDNAWRPVAKESDHGMHVAGTIAAAKNGTGVTGVAPGVKVASLKVAEPATGMYYTEAVVCGFMWAADHGVDVTNSSYYTDPWLFNCRTDADQKALVDAVGRATKYAERKGAVNVAAAGNAETDLAQDEIVDESSPDDTTPVKRTIKTADCLDIPSQLPGVVTVSSTGAKGIKSSFSNYGKGVVDIAAPGGDSTAFQKPQPPATSGLILSTLPGGKFGYKAGTSMASPHTAGVAALIKSTHPKASAARVKALLYRQADAMACTDPYDIDGDGKVDAVCAGGKNKNGFYGVGMSDALDAVRK</sequence>
<gene>
    <name evidence="10" type="ORF">JGB26_38565</name>
</gene>
<evidence type="ECO:0000256" key="7">
    <source>
        <dbReference type="SAM" id="MobiDB-lite"/>
    </source>
</evidence>
<keyword evidence="4 5" id="KW-0720">Serine protease</keyword>
<dbReference type="Proteomes" id="UP000634780">
    <property type="component" value="Unassembled WGS sequence"/>
</dbReference>
<evidence type="ECO:0000256" key="8">
    <source>
        <dbReference type="SAM" id="SignalP"/>
    </source>
</evidence>
<feature type="domain" description="Peptidase S8/S53" evidence="9">
    <location>
        <begin position="196"/>
        <end position="498"/>
    </location>
</feature>
<evidence type="ECO:0000256" key="5">
    <source>
        <dbReference type="PROSITE-ProRule" id="PRU01240"/>
    </source>
</evidence>
<feature type="chain" id="PRO_5046698561" evidence="8">
    <location>
        <begin position="45"/>
        <end position="533"/>
    </location>
</feature>
<dbReference type="PANTHER" id="PTHR43806:SF11">
    <property type="entry name" value="CEREVISIN-RELATED"/>
    <property type="match status" value="1"/>
</dbReference>
<dbReference type="PROSITE" id="PS00137">
    <property type="entry name" value="SUBTILASE_HIS"/>
    <property type="match status" value="1"/>
</dbReference>
<evidence type="ECO:0000313" key="11">
    <source>
        <dbReference type="Proteomes" id="UP000634780"/>
    </source>
</evidence>
<dbReference type="InterPro" id="IPR050131">
    <property type="entry name" value="Peptidase_S8_subtilisin-like"/>
</dbReference>
<dbReference type="RefSeq" id="WP_190116551.1">
    <property type="nucleotide sequence ID" value="NZ_BMVR01000006.1"/>
</dbReference>
<protein>
    <submittedName>
        <fullName evidence="10">S8 family serine peptidase</fullName>
    </submittedName>
</protein>
<dbReference type="PANTHER" id="PTHR43806">
    <property type="entry name" value="PEPTIDASE S8"/>
    <property type="match status" value="1"/>
</dbReference>
<dbReference type="PRINTS" id="PR00723">
    <property type="entry name" value="SUBTILISIN"/>
</dbReference>
<keyword evidence="11" id="KW-1185">Reference proteome</keyword>
<organism evidence="10 11">
    <name type="scientific">Streptomyces flavofungini</name>
    <dbReference type="NCBI Taxonomy" id="68200"/>
    <lineage>
        <taxon>Bacteria</taxon>
        <taxon>Bacillati</taxon>
        <taxon>Actinomycetota</taxon>
        <taxon>Actinomycetes</taxon>
        <taxon>Kitasatosporales</taxon>
        <taxon>Streptomycetaceae</taxon>
        <taxon>Streptomyces</taxon>
    </lineage>
</organism>
<evidence type="ECO:0000256" key="2">
    <source>
        <dbReference type="ARBA" id="ARBA00022670"/>
    </source>
</evidence>
<comment type="caution">
    <text evidence="10">The sequence shown here is derived from an EMBL/GenBank/DDBJ whole genome shotgun (WGS) entry which is preliminary data.</text>
</comment>
<feature type="signal peptide" evidence="8">
    <location>
        <begin position="1"/>
        <end position="44"/>
    </location>
</feature>
<feature type="region of interest" description="Disordered" evidence="7">
    <location>
        <begin position="132"/>
        <end position="170"/>
    </location>
</feature>
<evidence type="ECO:0000256" key="4">
    <source>
        <dbReference type="ARBA" id="ARBA00022825"/>
    </source>
</evidence>
<dbReference type="InterPro" id="IPR000209">
    <property type="entry name" value="Peptidase_S8/S53_dom"/>
</dbReference>
<dbReference type="SUPFAM" id="SSF52743">
    <property type="entry name" value="Subtilisin-like"/>
    <property type="match status" value="1"/>
</dbReference>
<evidence type="ECO:0000256" key="3">
    <source>
        <dbReference type="ARBA" id="ARBA00022801"/>
    </source>
</evidence>
<dbReference type="Gene3D" id="3.40.50.200">
    <property type="entry name" value="Peptidase S8/S53 domain"/>
    <property type="match status" value="1"/>
</dbReference>
<keyword evidence="2 5" id="KW-0645">Protease</keyword>
<reference evidence="10 11" key="1">
    <citation type="submission" date="2020-12" db="EMBL/GenBank/DDBJ databases">
        <title>Streptomyces typhae sp. nov., a novel endophytic actinomycete isolated from the root of cattail pollen (Typha angustifolia L.).</title>
        <authorList>
            <person name="Peng C."/>
            <person name="Liu C."/>
        </authorList>
    </citation>
    <scope>NUCLEOTIDE SEQUENCE [LARGE SCALE GENOMIC DNA]</scope>
    <source>
        <strain evidence="10 11">JCM 4753</strain>
    </source>
</reference>
<dbReference type="PROSITE" id="PS00136">
    <property type="entry name" value="SUBTILASE_ASP"/>
    <property type="match status" value="1"/>
</dbReference>
<evidence type="ECO:0000256" key="6">
    <source>
        <dbReference type="RuleBase" id="RU003355"/>
    </source>
</evidence>
<dbReference type="InterPro" id="IPR023828">
    <property type="entry name" value="Peptidase_S8_Ser-AS"/>
</dbReference>
<dbReference type="Pfam" id="PF00082">
    <property type="entry name" value="Peptidase_S8"/>
    <property type="match status" value="1"/>
</dbReference>
<dbReference type="PROSITE" id="PS51892">
    <property type="entry name" value="SUBTILASE"/>
    <property type="match status" value="1"/>
</dbReference>
<feature type="compositionally biased region" description="Polar residues" evidence="7">
    <location>
        <begin position="132"/>
        <end position="145"/>
    </location>
</feature>
<evidence type="ECO:0000259" key="9">
    <source>
        <dbReference type="Pfam" id="PF00082"/>
    </source>
</evidence>
<dbReference type="InterPro" id="IPR015500">
    <property type="entry name" value="Peptidase_S8_subtilisin-rel"/>
</dbReference>
<dbReference type="InterPro" id="IPR023827">
    <property type="entry name" value="Peptidase_S8_Asp-AS"/>
</dbReference>
<keyword evidence="8" id="KW-0732">Signal</keyword>